<comment type="caution">
    <text evidence="1">The sequence shown here is derived from an EMBL/GenBank/DDBJ whole genome shotgun (WGS) entry which is preliminary data.</text>
</comment>
<gene>
    <name evidence="1" type="ORF">N44_04340</name>
</gene>
<dbReference type="AlphaFoldDB" id="A0A0A1W0K5"/>
<name>A0A0A1W0K5_MICAE</name>
<accession>A0A0A1W0K5</accession>
<evidence type="ECO:0000313" key="2">
    <source>
        <dbReference type="Proteomes" id="UP000030321"/>
    </source>
</evidence>
<organism evidence="1 2">
    <name type="scientific">Microcystis aeruginosa NIES-44</name>
    <dbReference type="NCBI Taxonomy" id="449439"/>
    <lineage>
        <taxon>Bacteria</taxon>
        <taxon>Bacillati</taxon>
        <taxon>Cyanobacteriota</taxon>
        <taxon>Cyanophyceae</taxon>
        <taxon>Oscillatoriophycideae</taxon>
        <taxon>Chroococcales</taxon>
        <taxon>Microcystaceae</taxon>
        <taxon>Microcystis</taxon>
    </lineage>
</organism>
<proteinExistence type="predicted"/>
<sequence length="46" mass="5472">MRSTKAHAEVRTESGELRMSINQLNALFKNFMQFYAYFSHFLTLKN</sequence>
<dbReference type="Proteomes" id="UP000030321">
    <property type="component" value="Unassembled WGS sequence"/>
</dbReference>
<evidence type="ECO:0000313" key="1">
    <source>
        <dbReference type="EMBL" id="GAL95485.1"/>
    </source>
</evidence>
<protein>
    <submittedName>
        <fullName evidence="1">Uncharacterized protein</fullName>
    </submittedName>
</protein>
<dbReference type="EMBL" id="BBPA01000071">
    <property type="protein sequence ID" value="GAL95485.1"/>
    <property type="molecule type" value="Genomic_DNA"/>
</dbReference>
<reference evidence="2" key="1">
    <citation type="journal article" date="2015" name="Genome">
        <title>Whole Genome Sequence of the Non-Microcystin-Producing Microcystis aeruginosa Strain NIES-44.</title>
        <authorList>
            <person name="Okano K."/>
            <person name="Miyata N."/>
            <person name="Ozaki Y."/>
        </authorList>
    </citation>
    <scope>NUCLEOTIDE SEQUENCE [LARGE SCALE GENOMIC DNA]</scope>
    <source>
        <strain evidence="2">NIES-44</strain>
    </source>
</reference>